<organism evidence="2">
    <name type="scientific">Gaeumannomyces tritici (strain R3-111a-1)</name>
    <name type="common">Wheat and barley take-all root rot fungus</name>
    <name type="synonym">Gaeumannomyces graminis var. tritici</name>
    <dbReference type="NCBI Taxonomy" id="644352"/>
    <lineage>
        <taxon>Eukaryota</taxon>
        <taxon>Fungi</taxon>
        <taxon>Dikarya</taxon>
        <taxon>Ascomycota</taxon>
        <taxon>Pezizomycotina</taxon>
        <taxon>Sordariomycetes</taxon>
        <taxon>Sordariomycetidae</taxon>
        <taxon>Magnaporthales</taxon>
        <taxon>Magnaporthaceae</taxon>
        <taxon>Gaeumannomyces</taxon>
    </lineage>
</organism>
<dbReference type="RefSeq" id="XP_009222353.1">
    <property type="nucleotide sequence ID" value="XM_009224089.1"/>
</dbReference>
<sequence>MPHKHTRRQKDPSTFELPPTEVAKPLPIVLPPKTHAKRGTRPNVIQAPKESKGSKRKRGADGKDDAPRAFKRLMAFANGNKTRDGLDDSSLPPSKKKKKVKVSEEAAPAVAEAATEMPTIKPGEKLSDFAARVDAALPISGLVNKGLKNGKDPVGLKVWRTRKERKMHKLYDQWREEERKIQEKREEVEELAEENAMEEEESGIKWQGDAEGGAAAGGKKKKKGKRARLVGEAADKEDDPWEELKKKRGEGKIGLHDVAQAPPELKKLTGKKLTVRGAAVEVDGIPKAAGSLRRREELQEVRNELVSSYRQMMEKKRAIAAATARV</sequence>
<dbReference type="EnsemblFungi" id="EJT76353">
    <property type="protein sequence ID" value="EJT76353"/>
    <property type="gene ID" value="GGTG_06273"/>
</dbReference>
<feature type="compositionally biased region" description="Basic residues" evidence="1">
    <location>
        <begin position="218"/>
        <end position="228"/>
    </location>
</feature>
<protein>
    <recommendedName>
        <fullName evidence="5">Urease accessory protein UreD</fullName>
    </recommendedName>
</protein>
<proteinExistence type="predicted"/>
<reference evidence="3" key="4">
    <citation type="journal article" date="2015" name="G3 (Bethesda)">
        <title>Genome sequences of three phytopathogenic species of the Magnaporthaceae family of fungi.</title>
        <authorList>
            <person name="Okagaki L.H."/>
            <person name="Nunes C.C."/>
            <person name="Sailsbery J."/>
            <person name="Clay B."/>
            <person name="Brown D."/>
            <person name="John T."/>
            <person name="Oh Y."/>
            <person name="Young N."/>
            <person name="Fitzgerald M."/>
            <person name="Haas B.J."/>
            <person name="Zeng Q."/>
            <person name="Young S."/>
            <person name="Adiconis X."/>
            <person name="Fan L."/>
            <person name="Levin J.Z."/>
            <person name="Mitchell T.K."/>
            <person name="Okubara P.A."/>
            <person name="Farman M.L."/>
            <person name="Kohn L.M."/>
            <person name="Birren B."/>
            <person name="Ma L.-J."/>
            <person name="Dean R.A."/>
        </authorList>
    </citation>
    <scope>NUCLEOTIDE SEQUENCE</scope>
    <source>
        <strain evidence="3">R3-111a-1</strain>
    </source>
</reference>
<dbReference type="OrthoDB" id="5876637at2759"/>
<dbReference type="PANTHER" id="PTHR40644:SF1">
    <property type="entry name" value="UPF0653 PROTEIN C607.02C"/>
    <property type="match status" value="1"/>
</dbReference>
<dbReference type="VEuPathDB" id="FungiDB:GGTG_06273"/>
<feature type="region of interest" description="Disordered" evidence="1">
    <location>
        <begin position="1"/>
        <end position="104"/>
    </location>
</feature>
<dbReference type="EMBL" id="GL385397">
    <property type="protein sequence ID" value="EJT76353.1"/>
    <property type="molecule type" value="Genomic_DNA"/>
</dbReference>
<dbReference type="Proteomes" id="UP000006039">
    <property type="component" value="Unassembled WGS sequence"/>
</dbReference>
<feature type="region of interest" description="Disordered" evidence="1">
    <location>
        <begin position="186"/>
        <end position="243"/>
    </location>
</feature>
<reference evidence="2" key="2">
    <citation type="submission" date="2010-07" db="EMBL/GenBank/DDBJ databases">
        <authorList>
            <consortium name="The Broad Institute Genome Sequencing Platform"/>
            <consortium name="Broad Institute Genome Sequencing Center for Infectious Disease"/>
            <person name="Ma L.-J."/>
            <person name="Dead R."/>
            <person name="Young S."/>
            <person name="Zeng Q."/>
            <person name="Koehrsen M."/>
            <person name="Alvarado L."/>
            <person name="Berlin A."/>
            <person name="Chapman S.B."/>
            <person name="Chen Z."/>
            <person name="Freedman E."/>
            <person name="Gellesch M."/>
            <person name="Goldberg J."/>
            <person name="Griggs A."/>
            <person name="Gujja S."/>
            <person name="Heilman E.R."/>
            <person name="Heiman D."/>
            <person name="Hepburn T."/>
            <person name="Howarth C."/>
            <person name="Jen D."/>
            <person name="Larson L."/>
            <person name="Mehta T."/>
            <person name="Neiman D."/>
            <person name="Pearson M."/>
            <person name="Roberts A."/>
            <person name="Saif S."/>
            <person name="Shea T."/>
            <person name="Shenoy N."/>
            <person name="Sisk P."/>
            <person name="Stolte C."/>
            <person name="Sykes S."/>
            <person name="Walk T."/>
            <person name="White J."/>
            <person name="Yandava C."/>
            <person name="Haas B."/>
            <person name="Nusbaum C."/>
            <person name="Birren B."/>
        </authorList>
    </citation>
    <scope>NUCLEOTIDE SEQUENCE</scope>
    <source>
        <strain evidence="2">R3-111a-1</strain>
    </source>
</reference>
<evidence type="ECO:0000313" key="3">
    <source>
        <dbReference type="EnsemblFungi" id="EJT76353"/>
    </source>
</evidence>
<reference evidence="3" key="5">
    <citation type="submission" date="2018-04" db="UniProtKB">
        <authorList>
            <consortium name="EnsemblFungi"/>
        </authorList>
    </citation>
    <scope>IDENTIFICATION</scope>
    <source>
        <strain evidence="3">R3-111a-1</strain>
    </source>
</reference>
<gene>
    <name evidence="3" type="primary">20346731</name>
    <name evidence="2" type="ORF">GGTG_06273</name>
</gene>
<feature type="compositionally biased region" description="Acidic residues" evidence="1">
    <location>
        <begin position="188"/>
        <end position="201"/>
    </location>
</feature>
<dbReference type="PANTHER" id="PTHR40644">
    <property type="entry name" value="UPF0653 PROTEIN C607.02C"/>
    <property type="match status" value="1"/>
</dbReference>
<dbReference type="eggNOG" id="ENOG502S9IJ">
    <property type="taxonomic scope" value="Eukaryota"/>
</dbReference>
<name>J3NYC0_GAET3</name>
<reference evidence="4" key="1">
    <citation type="submission" date="2010-07" db="EMBL/GenBank/DDBJ databases">
        <title>The genome sequence of Gaeumannomyces graminis var. tritici strain R3-111a-1.</title>
        <authorList>
            <consortium name="The Broad Institute Genome Sequencing Platform"/>
            <person name="Ma L.-J."/>
            <person name="Dead R."/>
            <person name="Young S."/>
            <person name="Zeng Q."/>
            <person name="Koehrsen M."/>
            <person name="Alvarado L."/>
            <person name="Berlin A."/>
            <person name="Chapman S.B."/>
            <person name="Chen Z."/>
            <person name="Freedman E."/>
            <person name="Gellesch M."/>
            <person name="Goldberg J."/>
            <person name="Griggs A."/>
            <person name="Gujja S."/>
            <person name="Heilman E.R."/>
            <person name="Heiman D."/>
            <person name="Hepburn T."/>
            <person name="Howarth C."/>
            <person name="Jen D."/>
            <person name="Larson L."/>
            <person name="Mehta T."/>
            <person name="Neiman D."/>
            <person name="Pearson M."/>
            <person name="Roberts A."/>
            <person name="Saif S."/>
            <person name="Shea T."/>
            <person name="Shenoy N."/>
            <person name="Sisk P."/>
            <person name="Stolte C."/>
            <person name="Sykes S."/>
            <person name="Walk T."/>
            <person name="White J."/>
            <person name="Yandava C."/>
            <person name="Haas B."/>
            <person name="Nusbaum C."/>
            <person name="Birren B."/>
        </authorList>
    </citation>
    <scope>NUCLEOTIDE SEQUENCE [LARGE SCALE GENOMIC DNA]</scope>
    <source>
        <strain evidence="4">R3-111a-1</strain>
    </source>
</reference>
<accession>J3NYC0</accession>
<evidence type="ECO:0000256" key="1">
    <source>
        <dbReference type="SAM" id="MobiDB-lite"/>
    </source>
</evidence>
<evidence type="ECO:0000313" key="2">
    <source>
        <dbReference type="EMBL" id="EJT76353.1"/>
    </source>
</evidence>
<evidence type="ECO:0008006" key="5">
    <source>
        <dbReference type="Google" id="ProtNLM"/>
    </source>
</evidence>
<dbReference type="HOGENOM" id="CLU_053180_1_0_1"/>
<keyword evidence="4" id="KW-1185">Reference proteome</keyword>
<dbReference type="GeneID" id="20346731"/>
<reference evidence="2" key="3">
    <citation type="submission" date="2010-09" db="EMBL/GenBank/DDBJ databases">
        <title>Annotation of Gaeumannomyces graminis var. tritici R3-111a-1.</title>
        <authorList>
            <consortium name="The Broad Institute Genome Sequencing Platform"/>
            <person name="Ma L.-J."/>
            <person name="Dead R."/>
            <person name="Young S.K."/>
            <person name="Zeng Q."/>
            <person name="Gargeya S."/>
            <person name="Fitzgerald M."/>
            <person name="Haas B."/>
            <person name="Abouelleil A."/>
            <person name="Alvarado L."/>
            <person name="Arachchi H.M."/>
            <person name="Berlin A."/>
            <person name="Brown A."/>
            <person name="Chapman S.B."/>
            <person name="Chen Z."/>
            <person name="Dunbar C."/>
            <person name="Freedman E."/>
            <person name="Gearin G."/>
            <person name="Gellesch M."/>
            <person name="Goldberg J."/>
            <person name="Griggs A."/>
            <person name="Gujja S."/>
            <person name="Heiman D."/>
            <person name="Howarth C."/>
            <person name="Larson L."/>
            <person name="Lui A."/>
            <person name="MacDonald P.J.P."/>
            <person name="Mehta T."/>
            <person name="Montmayeur A."/>
            <person name="Murphy C."/>
            <person name="Neiman D."/>
            <person name="Pearson M."/>
            <person name="Priest M."/>
            <person name="Roberts A."/>
            <person name="Saif S."/>
            <person name="Shea T."/>
            <person name="Shenoy N."/>
            <person name="Sisk P."/>
            <person name="Stolte C."/>
            <person name="Sykes S."/>
            <person name="Yandava C."/>
            <person name="Wortman J."/>
            <person name="Nusbaum C."/>
            <person name="Birren B."/>
        </authorList>
    </citation>
    <scope>NUCLEOTIDE SEQUENCE</scope>
    <source>
        <strain evidence="2">R3-111a-1</strain>
    </source>
</reference>
<evidence type="ECO:0000313" key="4">
    <source>
        <dbReference type="Proteomes" id="UP000006039"/>
    </source>
</evidence>
<feature type="compositionally biased region" description="Basic and acidic residues" evidence="1">
    <location>
        <begin position="49"/>
        <end position="68"/>
    </location>
</feature>
<dbReference type="AlphaFoldDB" id="J3NYC0"/>